<name>A0A182VQH8_9DIPT</name>
<dbReference type="InterPro" id="IPR037647">
    <property type="entry name" value="HIRIP3"/>
</dbReference>
<feature type="region of interest" description="Disordered" evidence="1">
    <location>
        <begin position="628"/>
        <end position="663"/>
    </location>
</feature>
<keyword evidence="3" id="KW-1185">Reference proteome</keyword>
<feature type="region of interest" description="Disordered" evidence="1">
    <location>
        <begin position="278"/>
        <end position="300"/>
    </location>
</feature>
<feature type="compositionally biased region" description="Basic residues" evidence="1">
    <location>
        <begin position="628"/>
        <end position="637"/>
    </location>
</feature>
<dbReference type="GO" id="GO:0005634">
    <property type="term" value="C:nucleus"/>
    <property type="evidence" value="ECO:0007669"/>
    <property type="project" value="TreeGrafter"/>
</dbReference>
<evidence type="ECO:0000313" key="2">
    <source>
        <dbReference type="EnsemblMetazoa" id="AMIN000307-PA"/>
    </source>
</evidence>
<feature type="compositionally biased region" description="Polar residues" evidence="1">
    <location>
        <begin position="870"/>
        <end position="897"/>
    </location>
</feature>
<feature type="compositionally biased region" description="Polar residues" evidence="1">
    <location>
        <begin position="386"/>
        <end position="398"/>
    </location>
</feature>
<dbReference type="PANTHER" id="PTHR15410">
    <property type="entry name" value="HIRA-INTERACTING PROTEIN 3"/>
    <property type="match status" value="1"/>
</dbReference>
<feature type="region of interest" description="Disordered" evidence="1">
    <location>
        <begin position="722"/>
        <end position="777"/>
    </location>
</feature>
<protein>
    <submittedName>
        <fullName evidence="2">Uncharacterized protein</fullName>
    </submittedName>
</protein>
<feature type="compositionally biased region" description="Polar residues" evidence="1">
    <location>
        <begin position="340"/>
        <end position="353"/>
    </location>
</feature>
<feature type="compositionally biased region" description="Low complexity" evidence="1">
    <location>
        <begin position="761"/>
        <end position="771"/>
    </location>
</feature>
<proteinExistence type="predicted"/>
<dbReference type="Proteomes" id="UP000075920">
    <property type="component" value="Unassembled WGS sequence"/>
</dbReference>
<accession>A0A182VQH8</accession>
<feature type="compositionally biased region" description="Acidic residues" evidence="1">
    <location>
        <begin position="644"/>
        <end position="656"/>
    </location>
</feature>
<feature type="region of interest" description="Disordered" evidence="1">
    <location>
        <begin position="336"/>
        <end position="398"/>
    </location>
</feature>
<reference evidence="3" key="1">
    <citation type="submission" date="2013-03" db="EMBL/GenBank/DDBJ databases">
        <title>The Genome Sequence of Anopheles minimus MINIMUS1.</title>
        <authorList>
            <consortium name="The Broad Institute Genomics Platform"/>
            <person name="Neafsey D.E."/>
            <person name="Walton C."/>
            <person name="Walker B."/>
            <person name="Young S.K."/>
            <person name="Zeng Q."/>
            <person name="Gargeya S."/>
            <person name="Fitzgerald M."/>
            <person name="Haas B."/>
            <person name="Abouelleil A."/>
            <person name="Allen A.W."/>
            <person name="Alvarado L."/>
            <person name="Arachchi H.M."/>
            <person name="Berlin A.M."/>
            <person name="Chapman S.B."/>
            <person name="Gainer-Dewar J."/>
            <person name="Goldberg J."/>
            <person name="Griggs A."/>
            <person name="Gujja S."/>
            <person name="Hansen M."/>
            <person name="Howarth C."/>
            <person name="Imamovic A."/>
            <person name="Ireland A."/>
            <person name="Larimer J."/>
            <person name="McCowan C."/>
            <person name="Murphy C."/>
            <person name="Pearson M."/>
            <person name="Poon T.W."/>
            <person name="Priest M."/>
            <person name="Roberts A."/>
            <person name="Saif S."/>
            <person name="Shea T."/>
            <person name="Sisk P."/>
            <person name="Sykes S."/>
            <person name="Wortman J."/>
            <person name="Nusbaum C."/>
            <person name="Birren B."/>
        </authorList>
    </citation>
    <scope>NUCLEOTIDE SEQUENCE [LARGE SCALE GENOMIC DNA]</scope>
    <source>
        <strain evidence="3">MINIMUS1</strain>
    </source>
</reference>
<reference evidence="2" key="2">
    <citation type="submission" date="2020-05" db="UniProtKB">
        <authorList>
            <consortium name="EnsemblMetazoa"/>
        </authorList>
    </citation>
    <scope>IDENTIFICATION</scope>
    <source>
        <strain evidence="2">MINIMUS1</strain>
    </source>
</reference>
<evidence type="ECO:0000256" key="1">
    <source>
        <dbReference type="SAM" id="MobiDB-lite"/>
    </source>
</evidence>
<feature type="region of interest" description="Disordered" evidence="1">
    <location>
        <begin position="861"/>
        <end position="897"/>
    </location>
</feature>
<dbReference type="AlphaFoldDB" id="A0A182VQH8"/>
<feature type="compositionally biased region" description="Polar residues" evidence="1">
    <location>
        <begin position="520"/>
        <end position="529"/>
    </location>
</feature>
<dbReference type="VEuPathDB" id="VectorBase:AMIN000307"/>
<dbReference type="STRING" id="112268.A0A182VQH8"/>
<feature type="region of interest" description="Disordered" evidence="1">
    <location>
        <begin position="515"/>
        <end position="558"/>
    </location>
</feature>
<dbReference type="PANTHER" id="PTHR15410:SF2">
    <property type="entry name" value="HIRA-INTERACTING PROTEIN 3"/>
    <property type="match status" value="1"/>
</dbReference>
<feature type="region of interest" description="Disordered" evidence="1">
    <location>
        <begin position="576"/>
        <end position="607"/>
    </location>
</feature>
<organism evidence="2 3">
    <name type="scientific">Anopheles minimus</name>
    <dbReference type="NCBI Taxonomy" id="112268"/>
    <lineage>
        <taxon>Eukaryota</taxon>
        <taxon>Metazoa</taxon>
        <taxon>Ecdysozoa</taxon>
        <taxon>Arthropoda</taxon>
        <taxon>Hexapoda</taxon>
        <taxon>Insecta</taxon>
        <taxon>Pterygota</taxon>
        <taxon>Neoptera</taxon>
        <taxon>Endopterygota</taxon>
        <taxon>Diptera</taxon>
        <taxon>Nematocera</taxon>
        <taxon>Culicoidea</taxon>
        <taxon>Culicidae</taxon>
        <taxon>Anophelinae</taxon>
        <taxon>Anopheles</taxon>
    </lineage>
</organism>
<sequence length="957" mass="105923">MVSDYFENIDKALRSKHTIAAIRARNRQTACRPTVFKAIDKHTEPTVNCSVREQFDRSPAPNISIRNECRVWADRNRLTVVCTATKGRSSPIGVRHRPLADETMEGYPYIQKVSSPYAAFQDSTSNPDKATDLNGSFEQPVYEQLMPSALVAVNPYCYDAGITSACKNVEVSNLLPETTPCSGTYIIDPYSTAASGNNCTVQSLTSEHPSQYVPPVLNEPQAGGLANANVKHSFSGGETSVCNGTAEDHVKHNPIPVEACLTTLPEQTPECALIRDEQNTVPPNETSTTSMNEVRMNEPSKSMESMVPIEIETKTNACNQQDASAIIDDTCAKEDELHSVSKNSEPDSTTDVQASKAEETTSVGEKPLESDPAVDDDENSRDSVKSDSGSETPHSENVSSLFKNVVLVQADSIMVEETDSCGGSASDVQALNDTETVDPIVTSSVEDIGREDESMENDLLDPAGLLIDETGDHFEILEGVAVGKMGQIVALDAPLIDPNDVMEEPENDHDKEILKEEKNSNGTHVSVQKSKPMDTVSLSSDDETSEGRTMSSQKCQMRKRGVIRVVNVEKELLNAKKKKSKVSEGGAANDDPFGSCESSSSDDVPNDMYFGSKDRVFTVSTKLHWQRQKQKRNKYYARGKTTDPCEDASSDNDDEEHTQRRAKKAEEIARLKLPAYQQQQLQQLVLKKHPKRDRFYDRSQDIPNDIYFGNVNVPLHILHATSSSSSDEEPWPGGNAKSSTNCNHRKESTAYTKSSNHRYSRSSSSRAESTSAQGSVRSVQRMKEYLKMTGFRHMRYQKLWQGCETNHERAEAILRFLQAHGLQGEPTDEKCRELRKQIQLQKEVEVLDTSLIIGSGEGRVTRQRTKKVSETTTVEPRNGINQTQEQKNEQSLESAAPTETTVLGTECVKQPQQQEEQDGNVPSETRIEQSSPAGHCRRYVFISEAEQMYNRNHGGGV</sequence>
<feature type="compositionally biased region" description="Polar residues" evidence="1">
    <location>
        <begin position="910"/>
        <end position="932"/>
    </location>
</feature>
<evidence type="ECO:0000313" key="3">
    <source>
        <dbReference type="Proteomes" id="UP000075920"/>
    </source>
</evidence>
<dbReference type="EnsemblMetazoa" id="AMIN000307-RA">
    <property type="protein sequence ID" value="AMIN000307-PA"/>
    <property type="gene ID" value="AMIN000307"/>
</dbReference>
<feature type="compositionally biased region" description="Polar residues" evidence="1">
    <location>
        <begin position="279"/>
        <end position="292"/>
    </location>
</feature>
<feature type="region of interest" description="Disordered" evidence="1">
    <location>
        <begin position="909"/>
        <end position="933"/>
    </location>
</feature>